<organism evidence="1 2">
    <name type="scientific">Cercospora berteroae</name>
    <dbReference type="NCBI Taxonomy" id="357750"/>
    <lineage>
        <taxon>Eukaryota</taxon>
        <taxon>Fungi</taxon>
        <taxon>Dikarya</taxon>
        <taxon>Ascomycota</taxon>
        <taxon>Pezizomycotina</taxon>
        <taxon>Dothideomycetes</taxon>
        <taxon>Dothideomycetidae</taxon>
        <taxon>Mycosphaerellales</taxon>
        <taxon>Mycosphaerellaceae</taxon>
        <taxon>Cercospora</taxon>
    </lineage>
</organism>
<protein>
    <submittedName>
        <fullName evidence="1">Uncharacterized protein</fullName>
    </submittedName>
</protein>
<sequence>MGSIGRRTTTSQIFELRWKASLGQMGMTGWALIETDGILMGTTEMGLDHWGVNRQGRDREGYDEGGLDIHLFYRDGHDRFGIHRSWYPDHDDEGGLTFNVFGYGQDGYNREGRDMDGFDREGIDVEGYNYCGMDKWGRYRNGLRYNGYTYHHRDLQGNIEPGYRLMPDGNVRIDHVCNTCWCPCELEREPSSANICAICRLTIEEGPLTHDFEMNSGPVHDTCHKIADEDYVTVWMMSDWERAGFLGLAEMIARLQEGKEEQIAVAEK</sequence>
<evidence type="ECO:0000313" key="2">
    <source>
        <dbReference type="Proteomes" id="UP000237631"/>
    </source>
</evidence>
<gene>
    <name evidence="1" type="ORF">CBER1_03844</name>
</gene>
<proteinExistence type="predicted"/>
<name>A0A2S6CE97_9PEZI</name>
<evidence type="ECO:0000313" key="1">
    <source>
        <dbReference type="EMBL" id="PPJ58037.1"/>
    </source>
</evidence>
<dbReference type="STRING" id="357750.A0A2S6CE97"/>
<dbReference type="EMBL" id="PNEN01000475">
    <property type="protein sequence ID" value="PPJ58037.1"/>
    <property type="molecule type" value="Genomic_DNA"/>
</dbReference>
<dbReference type="AlphaFoldDB" id="A0A2S6CE97"/>
<accession>A0A2S6CE97</accession>
<reference evidence="2" key="1">
    <citation type="journal article" date="2017" name="bioRxiv">
        <title>Conservation of a gene cluster reveals novel cercosporin biosynthetic mechanisms and extends production to the genus Colletotrichum.</title>
        <authorList>
            <person name="de Jonge R."/>
            <person name="Ebert M.K."/>
            <person name="Huitt-Roehl C.R."/>
            <person name="Pal P."/>
            <person name="Suttle J.C."/>
            <person name="Spanner R.E."/>
            <person name="Neubauer J.D."/>
            <person name="Jurick W.M.II."/>
            <person name="Stott K.A."/>
            <person name="Secor G.A."/>
            <person name="Thomma B.P.H.J."/>
            <person name="Van de Peer Y."/>
            <person name="Townsend C.A."/>
            <person name="Bolton M.D."/>
        </authorList>
    </citation>
    <scope>NUCLEOTIDE SEQUENCE [LARGE SCALE GENOMIC DNA]</scope>
    <source>
        <strain evidence="2">CBS538.71</strain>
    </source>
</reference>
<keyword evidence="2" id="KW-1185">Reference proteome</keyword>
<comment type="caution">
    <text evidence="1">The sequence shown here is derived from an EMBL/GenBank/DDBJ whole genome shotgun (WGS) entry which is preliminary data.</text>
</comment>
<dbReference type="Proteomes" id="UP000237631">
    <property type="component" value="Unassembled WGS sequence"/>
</dbReference>
<dbReference type="OrthoDB" id="6132182at2759"/>